<keyword evidence="2" id="KW-0472">Membrane</keyword>
<accession>A0AA36D8C9</accession>
<evidence type="ECO:0000313" key="3">
    <source>
        <dbReference type="EMBL" id="CAJ0581618.1"/>
    </source>
</evidence>
<feature type="region of interest" description="Disordered" evidence="1">
    <location>
        <begin position="50"/>
        <end position="77"/>
    </location>
</feature>
<feature type="non-terminal residue" evidence="3">
    <location>
        <position position="343"/>
    </location>
</feature>
<protein>
    <submittedName>
        <fullName evidence="3">Uncharacterized protein</fullName>
    </submittedName>
</protein>
<keyword evidence="2" id="KW-0812">Transmembrane</keyword>
<evidence type="ECO:0000256" key="1">
    <source>
        <dbReference type="SAM" id="MobiDB-lite"/>
    </source>
</evidence>
<comment type="caution">
    <text evidence="3">The sequence shown here is derived from an EMBL/GenBank/DDBJ whole genome shotgun (WGS) entry which is preliminary data.</text>
</comment>
<evidence type="ECO:0000313" key="4">
    <source>
        <dbReference type="Proteomes" id="UP001177023"/>
    </source>
</evidence>
<dbReference type="Proteomes" id="UP001177023">
    <property type="component" value="Unassembled WGS sequence"/>
</dbReference>
<gene>
    <name evidence="3" type="ORF">MSPICULIGERA_LOCUS19775</name>
</gene>
<sequence>MAGWLMIAGSLSLNYVLFSGGVIVLLAYYLFPRSTPQPIPARRPIVIEEDEEKKYTRRPGGVGPSGPRTLRPGRRQGDGVHRRCLRFHNIEETLKTALIIDGVAEDGIDTSGSHVFCQFEAGTASVRTTCPVKKGTRLIGVLSFKLPAEAAGLLVKLAKEMADDPEGFMGKMAIESIADVPIDKYETRYIQFHRLGYYICVKGPDVPLPTRRARLDRVAEVWKRACREQDIALFRVVVFHIDAYHATWFTSDFLLEMPDDMVVLGHIALETYKMVAPTMDALVNETLKPGVVPDGAGGWWAEKMMVTPIRLPEVEVRPGGEEGLLGRGTDTAAGWLVNLRSRS</sequence>
<name>A0AA36D8C9_9BILA</name>
<dbReference type="AlphaFoldDB" id="A0AA36D8C9"/>
<keyword evidence="2" id="KW-1133">Transmembrane helix</keyword>
<reference evidence="3" key="1">
    <citation type="submission" date="2023-06" db="EMBL/GenBank/DDBJ databases">
        <authorList>
            <person name="Delattre M."/>
        </authorList>
    </citation>
    <scope>NUCLEOTIDE SEQUENCE</scope>
    <source>
        <strain evidence="3">AF72</strain>
    </source>
</reference>
<evidence type="ECO:0000256" key="2">
    <source>
        <dbReference type="SAM" id="Phobius"/>
    </source>
</evidence>
<proteinExistence type="predicted"/>
<organism evidence="3 4">
    <name type="scientific">Mesorhabditis spiculigera</name>
    <dbReference type="NCBI Taxonomy" id="96644"/>
    <lineage>
        <taxon>Eukaryota</taxon>
        <taxon>Metazoa</taxon>
        <taxon>Ecdysozoa</taxon>
        <taxon>Nematoda</taxon>
        <taxon>Chromadorea</taxon>
        <taxon>Rhabditida</taxon>
        <taxon>Rhabditina</taxon>
        <taxon>Rhabditomorpha</taxon>
        <taxon>Rhabditoidea</taxon>
        <taxon>Rhabditidae</taxon>
        <taxon>Mesorhabditinae</taxon>
        <taxon>Mesorhabditis</taxon>
    </lineage>
</organism>
<dbReference type="EMBL" id="CATQJA010002663">
    <property type="protein sequence ID" value="CAJ0581618.1"/>
    <property type="molecule type" value="Genomic_DNA"/>
</dbReference>
<feature type="transmembrane region" description="Helical" evidence="2">
    <location>
        <begin position="12"/>
        <end position="31"/>
    </location>
</feature>
<keyword evidence="4" id="KW-1185">Reference proteome</keyword>